<dbReference type="SMART" id="SM00448">
    <property type="entry name" value="REC"/>
    <property type="match status" value="1"/>
</dbReference>
<feature type="modified residue" description="4-aspartylphosphate" evidence="10">
    <location>
        <position position="1040"/>
    </location>
</feature>
<dbReference type="EMBL" id="CAMXCT030000001">
    <property type="protein sequence ID" value="CAL4759100.1"/>
    <property type="molecule type" value="Genomic_DNA"/>
</dbReference>
<evidence type="ECO:0000256" key="5">
    <source>
        <dbReference type="ARBA" id="ARBA00022729"/>
    </source>
</evidence>
<dbReference type="PROSITE" id="PS50110">
    <property type="entry name" value="RESPONSE_REGULATORY"/>
    <property type="match status" value="1"/>
</dbReference>
<evidence type="ECO:0000256" key="11">
    <source>
        <dbReference type="SAM" id="Phobius"/>
    </source>
</evidence>
<keyword evidence="9" id="KW-0902">Two-component regulatory system</keyword>
<dbReference type="FunFam" id="1.10.287.130:FF:000002">
    <property type="entry name" value="Two-component osmosensing histidine kinase"/>
    <property type="match status" value="1"/>
</dbReference>
<evidence type="ECO:0000313" key="14">
    <source>
        <dbReference type="EMBL" id="CAI3971788.1"/>
    </source>
</evidence>
<dbReference type="SUPFAM" id="SSF52172">
    <property type="entry name" value="CheY-like"/>
    <property type="match status" value="1"/>
</dbReference>
<dbReference type="CDD" id="cd16922">
    <property type="entry name" value="HATPase_EvgS-ArcB-TorS-like"/>
    <property type="match status" value="1"/>
</dbReference>
<dbReference type="FunFam" id="3.30.565.10:FF:000010">
    <property type="entry name" value="Sensor histidine kinase RcsC"/>
    <property type="match status" value="1"/>
</dbReference>
<comment type="caution">
    <text evidence="14">The sequence shown here is derived from an EMBL/GenBank/DDBJ whole genome shotgun (WGS) entry which is preliminary data.</text>
</comment>
<dbReference type="Pfam" id="PF00072">
    <property type="entry name" value="Response_reg"/>
    <property type="match status" value="1"/>
</dbReference>
<dbReference type="CDD" id="cd19978">
    <property type="entry name" value="PBP1_ABC_ligand_binding-like"/>
    <property type="match status" value="1"/>
</dbReference>
<dbReference type="SUPFAM" id="SSF53822">
    <property type="entry name" value="Periplasmic binding protein-like I"/>
    <property type="match status" value="1"/>
</dbReference>
<dbReference type="InterPro" id="IPR003661">
    <property type="entry name" value="HisK_dim/P_dom"/>
</dbReference>
<proteinExistence type="predicted"/>
<sequence>MSTALTGPASELGINVRAGVEAAFDEQNSVGGLGGRQLELIVLDDGYEPDRTGPNMRALISEHRVLGIIGNVGTPTAVVATPIANRERILFFGAYSGAGVLRKNPPDRYVINYRASYAEETARMVDVLIKKEGLKPEEIAFFTQRDAYGDAGYFGGLAALKEHGLADESEVAHGRYERNTLAVENGLADILSADPPVRAVIMVGAYEPSAQFIKLAKGFQLDALFLNVSFVGAKPLCEALGDMGEGVIITQVVPHIDSELPIVKNYQAALARGNTDVEPSFGGLEGYIAGCILIRALERSADPLSREAIVDSLENLGSFDVGLGHMQREPRISIATLVWLLLGVGIGAGVINLVVTAGTHHHIEALHAQTEQAQVLLEDSADILFEQRASVERQIKQHQAPHAADSDESQGEEIQAVIETCKQTYRELVDDPGKSETEFDRLQVELLNLQHLRDLASEQARQVRHEADRRSLAIVQVRNAIRAAASTAERVEGLQRLRQIAAVRRYRQSNGQHATSVAEELIKHVDANTWPGAFKTDLNELAVLSEQLFAAKDLDTIRSLKDNRMRQSLARLRHEAEKMAPPIDGELLSHVEELQSALFGVDAYDDPAYQTMVAGSRGLYACQEQYIVAVDALKQTDAQAWAEVERCVDTEHRVAMMIGNLSNLNVESNSLALQRADRKVLGVSIVVLVLYFLLGFYLMKLGNRVETELLKNNRFLAVAKENADAANVAKSEFLANMSHEIRTPMTAINGFSELLLDESLSKTERESAIHTIQRNGKHLLAIINDILDLSKVEAGRLELEVSNVCPAELMFDVIASLARPAESQHNQLSGEFKGRIPQSIQGDPTRLKQALMNLAGNAIKFTKNGTVQIVAECDAANQRLSYKVVDSGIGMTSEQLSHAFEPFRQADTSTTRKYGGTGLGLTITRRIAEAMGGEVTVASEPGKGSTFTLTVATGPLDGVPMITQFDRAWPTESSAASHSSVKLDGCMLLVEDGIDNQRLIKVILESAGATVTVTSDGQKGVDAAMEAWQQGHPFDLVLMDMQMPIMDGYTAARKLRSADYPGPIIALTAHAMTHDSNQCLAVGCDAYLSKPFVREQFLTTVANCLDQQLAASTESFSDSV</sequence>
<dbReference type="InterPro" id="IPR028082">
    <property type="entry name" value="Peripla_BP_I"/>
</dbReference>
<dbReference type="InterPro" id="IPR004358">
    <property type="entry name" value="Sig_transdc_His_kin-like_C"/>
</dbReference>
<dbReference type="Gene3D" id="1.10.287.130">
    <property type="match status" value="1"/>
</dbReference>
<dbReference type="InterPro" id="IPR003594">
    <property type="entry name" value="HATPase_dom"/>
</dbReference>
<keyword evidence="5" id="KW-0732">Signal</keyword>
<evidence type="ECO:0000256" key="6">
    <source>
        <dbReference type="ARBA" id="ARBA00022741"/>
    </source>
</evidence>
<evidence type="ECO:0000259" key="13">
    <source>
        <dbReference type="PROSITE" id="PS50110"/>
    </source>
</evidence>
<evidence type="ECO:0000256" key="2">
    <source>
        <dbReference type="ARBA" id="ARBA00012438"/>
    </source>
</evidence>
<feature type="domain" description="Response regulatory" evidence="13">
    <location>
        <begin position="986"/>
        <end position="1105"/>
    </location>
</feature>
<dbReference type="Pfam" id="PF00512">
    <property type="entry name" value="HisKA"/>
    <property type="match status" value="1"/>
</dbReference>
<keyword evidence="3 10" id="KW-0597">Phosphoprotein</keyword>
<name>A0A9P1BE50_9DINO</name>
<reference evidence="15" key="2">
    <citation type="submission" date="2024-04" db="EMBL/GenBank/DDBJ databases">
        <authorList>
            <person name="Chen Y."/>
            <person name="Shah S."/>
            <person name="Dougan E. K."/>
            <person name="Thang M."/>
            <person name="Chan C."/>
        </authorList>
    </citation>
    <scope>NUCLEOTIDE SEQUENCE [LARGE SCALE GENOMIC DNA]</scope>
</reference>
<dbReference type="GO" id="GO:0000155">
    <property type="term" value="F:phosphorelay sensor kinase activity"/>
    <property type="evidence" value="ECO:0007669"/>
    <property type="project" value="InterPro"/>
</dbReference>
<dbReference type="GO" id="GO:0005524">
    <property type="term" value="F:ATP binding"/>
    <property type="evidence" value="ECO:0007669"/>
    <property type="project" value="UniProtKB-KW"/>
</dbReference>
<dbReference type="CDD" id="cd00082">
    <property type="entry name" value="HisKA"/>
    <property type="match status" value="1"/>
</dbReference>
<evidence type="ECO:0000256" key="4">
    <source>
        <dbReference type="ARBA" id="ARBA00022679"/>
    </source>
</evidence>
<evidence type="ECO:0000259" key="12">
    <source>
        <dbReference type="PROSITE" id="PS50109"/>
    </source>
</evidence>
<accession>A0A9P1BE50</accession>
<feature type="transmembrane region" description="Helical" evidence="11">
    <location>
        <begin position="680"/>
        <end position="699"/>
    </location>
</feature>
<keyword evidence="11" id="KW-0472">Membrane</keyword>
<dbReference type="InterPro" id="IPR036097">
    <property type="entry name" value="HisK_dim/P_sf"/>
</dbReference>
<evidence type="ECO:0000256" key="10">
    <source>
        <dbReference type="PROSITE-ProRule" id="PRU00169"/>
    </source>
</evidence>
<keyword evidence="17" id="KW-1185">Reference proteome</keyword>
<dbReference type="SMART" id="SM00388">
    <property type="entry name" value="HisKA"/>
    <property type="match status" value="1"/>
</dbReference>
<dbReference type="Gene3D" id="3.40.50.2300">
    <property type="match status" value="3"/>
</dbReference>
<keyword evidence="4" id="KW-0808">Transferase</keyword>
<dbReference type="EC" id="2.7.13.3" evidence="2"/>
<dbReference type="SUPFAM" id="SSF47384">
    <property type="entry name" value="Homodimeric domain of signal transducing histidine kinase"/>
    <property type="match status" value="1"/>
</dbReference>
<dbReference type="PANTHER" id="PTHR45339:SF3">
    <property type="entry name" value="HISTIDINE KINASE"/>
    <property type="match status" value="1"/>
</dbReference>
<dbReference type="SMART" id="SM00387">
    <property type="entry name" value="HATPase_c"/>
    <property type="match status" value="1"/>
</dbReference>
<dbReference type="EMBL" id="CAMXCT010000001">
    <property type="protein sequence ID" value="CAI3971788.1"/>
    <property type="molecule type" value="Genomic_DNA"/>
</dbReference>
<comment type="catalytic activity">
    <reaction evidence="1">
        <text>ATP + protein L-histidine = ADP + protein N-phospho-L-histidine.</text>
        <dbReference type="EC" id="2.7.13.3"/>
    </reaction>
</comment>
<evidence type="ECO:0000256" key="3">
    <source>
        <dbReference type="ARBA" id="ARBA00022553"/>
    </source>
</evidence>
<keyword evidence="8" id="KW-0067">ATP-binding</keyword>
<dbReference type="PROSITE" id="PS50109">
    <property type="entry name" value="HIS_KIN"/>
    <property type="match status" value="1"/>
</dbReference>
<dbReference type="InterPro" id="IPR036890">
    <property type="entry name" value="HATPase_C_sf"/>
</dbReference>
<organism evidence="14">
    <name type="scientific">Cladocopium goreaui</name>
    <dbReference type="NCBI Taxonomy" id="2562237"/>
    <lineage>
        <taxon>Eukaryota</taxon>
        <taxon>Sar</taxon>
        <taxon>Alveolata</taxon>
        <taxon>Dinophyceae</taxon>
        <taxon>Suessiales</taxon>
        <taxon>Symbiodiniaceae</taxon>
        <taxon>Cladocopium</taxon>
    </lineage>
</organism>
<feature type="domain" description="Histidine kinase" evidence="12">
    <location>
        <begin position="736"/>
        <end position="955"/>
    </location>
</feature>
<dbReference type="EMBL" id="CAMXCT020000001">
    <property type="protein sequence ID" value="CAL1125163.1"/>
    <property type="molecule type" value="Genomic_DNA"/>
</dbReference>
<dbReference type="Pfam" id="PF13458">
    <property type="entry name" value="Peripla_BP_6"/>
    <property type="match status" value="1"/>
</dbReference>
<evidence type="ECO:0000256" key="7">
    <source>
        <dbReference type="ARBA" id="ARBA00022777"/>
    </source>
</evidence>
<dbReference type="OrthoDB" id="448697at2759"/>
<evidence type="ECO:0000256" key="1">
    <source>
        <dbReference type="ARBA" id="ARBA00000085"/>
    </source>
</evidence>
<reference evidence="14" key="1">
    <citation type="submission" date="2022-10" db="EMBL/GenBank/DDBJ databases">
        <authorList>
            <person name="Chen Y."/>
            <person name="Dougan E. K."/>
            <person name="Chan C."/>
            <person name="Rhodes N."/>
            <person name="Thang M."/>
        </authorList>
    </citation>
    <scope>NUCLEOTIDE SEQUENCE</scope>
</reference>
<dbReference type="AlphaFoldDB" id="A0A9P1BE50"/>
<evidence type="ECO:0000256" key="9">
    <source>
        <dbReference type="ARBA" id="ARBA00023012"/>
    </source>
</evidence>
<gene>
    <name evidence="14" type="ORF">C1SCF055_LOCUS378</name>
</gene>
<evidence type="ECO:0000313" key="17">
    <source>
        <dbReference type="Proteomes" id="UP001152797"/>
    </source>
</evidence>
<dbReference type="InterPro" id="IPR005467">
    <property type="entry name" value="His_kinase_dom"/>
</dbReference>
<dbReference type="InterPro" id="IPR001789">
    <property type="entry name" value="Sig_transdc_resp-reg_receiver"/>
</dbReference>
<evidence type="ECO:0000313" key="15">
    <source>
        <dbReference type="EMBL" id="CAL1125163.1"/>
    </source>
</evidence>
<dbReference type="PRINTS" id="PR00344">
    <property type="entry name" value="BCTRLSENSOR"/>
</dbReference>
<dbReference type="Gene3D" id="3.30.565.10">
    <property type="entry name" value="Histidine kinase-like ATPase, C-terminal domain"/>
    <property type="match status" value="1"/>
</dbReference>
<dbReference type="InterPro" id="IPR028081">
    <property type="entry name" value="Leu-bd"/>
</dbReference>
<dbReference type="InterPro" id="IPR011006">
    <property type="entry name" value="CheY-like_superfamily"/>
</dbReference>
<dbReference type="Pfam" id="PF02518">
    <property type="entry name" value="HATPase_c"/>
    <property type="match status" value="1"/>
</dbReference>
<keyword evidence="11" id="KW-1133">Transmembrane helix</keyword>
<keyword evidence="7 16" id="KW-0418">Kinase</keyword>
<dbReference type="CDD" id="cd17546">
    <property type="entry name" value="REC_hyHK_CKI1_RcsC-like"/>
    <property type="match status" value="1"/>
</dbReference>
<evidence type="ECO:0000256" key="8">
    <source>
        <dbReference type="ARBA" id="ARBA00022840"/>
    </source>
</evidence>
<dbReference type="PANTHER" id="PTHR45339">
    <property type="entry name" value="HYBRID SIGNAL TRANSDUCTION HISTIDINE KINASE J"/>
    <property type="match status" value="1"/>
</dbReference>
<feature type="transmembrane region" description="Helical" evidence="11">
    <location>
        <begin position="334"/>
        <end position="355"/>
    </location>
</feature>
<keyword evidence="6" id="KW-0547">Nucleotide-binding</keyword>
<keyword evidence="11" id="KW-0812">Transmembrane</keyword>
<dbReference type="Proteomes" id="UP001152797">
    <property type="component" value="Unassembled WGS sequence"/>
</dbReference>
<dbReference type="SUPFAM" id="SSF55874">
    <property type="entry name" value="ATPase domain of HSP90 chaperone/DNA topoisomerase II/histidine kinase"/>
    <property type="match status" value="1"/>
</dbReference>
<evidence type="ECO:0000313" key="16">
    <source>
        <dbReference type="EMBL" id="CAL4759100.1"/>
    </source>
</evidence>
<protein>
    <recommendedName>
        <fullName evidence="2">histidine kinase</fullName>
        <ecNumber evidence="2">2.7.13.3</ecNumber>
    </recommendedName>
</protein>